<dbReference type="EMBL" id="JMSN01000048">
    <property type="protein sequence ID" value="KDN44747.1"/>
    <property type="molecule type" value="Genomic_DNA"/>
</dbReference>
<accession>A0A066VSN5</accession>
<dbReference type="RefSeq" id="XP_013242921.1">
    <property type="nucleotide sequence ID" value="XM_013387467.1"/>
</dbReference>
<proteinExistence type="predicted"/>
<dbReference type="AlphaFoldDB" id="A0A066VSN5"/>
<dbReference type="GO" id="GO:0000160">
    <property type="term" value="P:phosphorelay signal transduction system"/>
    <property type="evidence" value="ECO:0007669"/>
    <property type="project" value="UniProtKB-KW"/>
</dbReference>
<dbReference type="OMA" id="NDSSEWR"/>
<dbReference type="Proteomes" id="UP000027361">
    <property type="component" value="Unassembled WGS sequence"/>
</dbReference>
<dbReference type="InterPro" id="IPR001789">
    <property type="entry name" value="Sig_transdc_resp-reg_receiver"/>
</dbReference>
<organism evidence="5 6">
    <name type="scientific">Tilletiaria anomala (strain ATCC 24038 / CBS 436.72 / UBC 951)</name>
    <dbReference type="NCBI Taxonomy" id="1037660"/>
    <lineage>
        <taxon>Eukaryota</taxon>
        <taxon>Fungi</taxon>
        <taxon>Dikarya</taxon>
        <taxon>Basidiomycota</taxon>
        <taxon>Ustilaginomycotina</taxon>
        <taxon>Exobasidiomycetes</taxon>
        <taxon>Georgefischeriales</taxon>
        <taxon>Tilletiariaceae</taxon>
        <taxon>Tilletiaria</taxon>
    </lineage>
</organism>
<dbReference type="SUPFAM" id="SSF52172">
    <property type="entry name" value="CheY-like"/>
    <property type="match status" value="1"/>
</dbReference>
<dbReference type="HOGENOM" id="CLU_2580502_0_0_1"/>
<gene>
    <name evidence="5" type="ORF">K437DRAFT_207749</name>
</gene>
<evidence type="ECO:0000313" key="6">
    <source>
        <dbReference type="Proteomes" id="UP000027361"/>
    </source>
</evidence>
<dbReference type="InParanoid" id="A0A066VSN5"/>
<evidence type="ECO:0000256" key="3">
    <source>
        <dbReference type="PROSITE-ProRule" id="PRU00169"/>
    </source>
</evidence>
<evidence type="ECO:0000259" key="4">
    <source>
        <dbReference type="PROSITE" id="PS50110"/>
    </source>
</evidence>
<dbReference type="CDD" id="cd17546">
    <property type="entry name" value="REC_hyHK_CKI1_RcsC-like"/>
    <property type="match status" value="1"/>
</dbReference>
<feature type="domain" description="Response regulatory" evidence="4">
    <location>
        <begin position="1"/>
        <end position="81"/>
    </location>
</feature>
<feature type="non-terminal residue" evidence="5">
    <location>
        <position position="1"/>
    </location>
</feature>
<evidence type="ECO:0000256" key="1">
    <source>
        <dbReference type="ARBA" id="ARBA00022553"/>
    </source>
</evidence>
<feature type="non-terminal residue" evidence="5">
    <location>
        <position position="81"/>
    </location>
</feature>
<dbReference type="PROSITE" id="PS50110">
    <property type="entry name" value="RESPONSE_REGULATORY"/>
    <property type="match status" value="1"/>
</dbReference>
<keyword evidence="6" id="KW-1185">Reference proteome</keyword>
<reference evidence="5 6" key="1">
    <citation type="submission" date="2014-05" db="EMBL/GenBank/DDBJ databases">
        <title>Draft genome sequence of a rare smut relative, Tilletiaria anomala UBC 951.</title>
        <authorList>
            <consortium name="DOE Joint Genome Institute"/>
            <person name="Toome M."/>
            <person name="Kuo A."/>
            <person name="Henrissat B."/>
            <person name="Lipzen A."/>
            <person name="Tritt A."/>
            <person name="Yoshinaga Y."/>
            <person name="Zane M."/>
            <person name="Barry K."/>
            <person name="Grigoriev I.V."/>
            <person name="Spatafora J.W."/>
            <person name="Aimea M.C."/>
        </authorList>
    </citation>
    <scope>NUCLEOTIDE SEQUENCE [LARGE SCALE GENOMIC DNA]</scope>
    <source>
        <strain evidence="5 6">UBC 951</strain>
    </source>
</reference>
<dbReference type="GeneID" id="25262050"/>
<keyword evidence="2" id="KW-0902">Two-component regulatory system</keyword>
<dbReference type="InterPro" id="IPR011006">
    <property type="entry name" value="CheY-like_superfamily"/>
</dbReference>
<evidence type="ECO:0000313" key="5">
    <source>
        <dbReference type="EMBL" id="KDN44747.1"/>
    </source>
</evidence>
<dbReference type="PANTHER" id="PTHR45339:SF1">
    <property type="entry name" value="HYBRID SIGNAL TRANSDUCTION HISTIDINE KINASE J"/>
    <property type="match status" value="1"/>
</dbReference>
<dbReference type="STRING" id="1037660.A0A066VSN5"/>
<feature type="modified residue" description="4-aspartylphosphate" evidence="3">
    <location>
        <position position="22"/>
    </location>
</feature>
<evidence type="ECO:0000256" key="2">
    <source>
        <dbReference type="ARBA" id="ARBA00023012"/>
    </source>
</evidence>
<protein>
    <recommendedName>
        <fullName evidence="4">Response regulatory domain-containing protein</fullName>
    </recommendedName>
</protein>
<name>A0A066VSN5_TILAU</name>
<dbReference type="OrthoDB" id="60033at2759"/>
<dbReference type="Gene3D" id="3.40.50.2300">
    <property type="match status" value="1"/>
</dbReference>
<sequence>VDSGLKALQLLRTGVYDVIFLDIQMPYLNGGDCTRRIRAGKEGILPANRDVHIVAVTTVVGPKPEQVYRAAGFDGCMSKPV</sequence>
<keyword evidence="1 3" id="KW-0597">Phosphoprotein</keyword>
<comment type="caution">
    <text evidence="5">The sequence shown here is derived from an EMBL/GenBank/DDBJ whole genome shotgun (WGS) entry which is preliminary data.</text>
</comment>
<dbReference type="PANTHER" id="PTHR45339">
    <property type="entry name" value="HYBRID SIGNAL TRANSDUCTION HISTIDINE KINASE J"/>
    <property type="match status" value="1"/>
</dbReference>
<dbReference type="Pfam" id="PF00072">
    <property type="entry name" value="Response_reg"/>
    <property type="match status" value="1"/>
</dbReference>